<feature type="non-terminal residue" evidence="2">
    <location>
        <position position="1"/>
    </location>
</feature>
<dbReference type="Gramene" id="RZC79061">
    <property type="protein sequence ID" value="RZC79061"/>
    <property type="gene ID" value="C5167_003282"/>
</dbReference>
<feature type="region of interest" description="Disordered" evidence="1">
    <location>
        <begin position="11"/>
        <end position="34"/>
    </location>
</feature>
<dbReference type="AlphaFoldDB" id="A0A4Y7L3X2"/>
<name>A0A4Y7L3X2_PAPSO</name>
<evidence type="ECO:0000313" key="2">
    <source>
        <dbReference type="EMBL" id="RZC79061.1"/>
    </source>
</evidence>
<protein>
    <submittedName>
        <fullName evidence="2">Uncharacterized protein</fullName>
    </submittedName>
</protein>
<proteinExistence type="predicted"/>
<accession>A0A4Y7L3X2</accession>
<evidence type="ECO:0000313" key="3">
    <source>
        <dbReference type="Proteomes" id="UP000316621"/>
    </source>
</evidence>
<dbReference type="EMBL" id="CM010723">
    <property type="protein sequence ID" value="RZC79061.1"/>
    <property type="molecule type" value="Genomic_DNA"/>
</dbReference>
<dbReference type="Proteomes" id="UP000316621">
    <property type="component" value="Chromosome 9"/>
</dbReference>
<organism evidence="2 3">
    <name type="scientific">Papaver somniferum</name>
    <name type="common">Opium poppy</name>
    <dbReference type="NCBI Taxonomy" id="3469"/>
    <lineage>
        <taxon>Eukaryota</taxon>
        <taxon>Viridiplantae</taxon>
        <taxon>Streptophyta</taxon>
        <taxon>Embryophyta</taxon>
        <taxon>Tracheophyta</taxon>
        <taxon>Spermatophyta</taxon>
        <taxon>Magnoliopsida</taxon>
        <taxon>Ranunculales</taxon>
        <taxon>Papaveraceae</taxon>
        <taxon>Papaveroideae</taxon>
        <taxon>Papaver</taxon>
    </lineage>
</organism>
<sequence length="53" mass="5884">PEIVLLHKQVTRGDPHHQIQSNSGKVVAVGPGAKDREGNHITALRRKVKLSFY</sequence>
<keyword evidence="3" id="KW-1185">Reference proteome</keyword>
<gene>
    <name evidence="2" type="ORF">C5167_003282</name>
</gene>
<evidence type="ECO:0000256" key="1">
    <source>
        <dbReference type="SAM" id="MobiDB-lite"/>
    </source>
</evidence>
<reference evidence="2 3" key="1">
    <citation type="journal article" date="2018" name="Science">
        <title>The opium poppy genome and morphinan production.</title>
        <authorList>
            <person name="Guo L."/>
            <person name="Winzer T."/>
            <person name="Yang X."/>
            <person name="Li Y."/>
            <person name="Ning Z."/>
            <person name="He Z."/>
            <person name="Teodor R."/>
            <person name="Lu Y."/>
            <person name="Bowser T.A."/>
            <person name="Graham I.A."/>
            <person name="Ye K."/>
        </authorList>
    </citation>
    <scope>NUCLEOTIDE SEQUENCE [LARGE SCALE GENOMIC DNA]</scope>
    <source>
        <strain evidence="3">cv. HN1</strain>
        <tissue evidence="2">Leaves</tissue>
    </source>
</reference>